<reference evidence="5 6" key="1">
    <citation type="submission" date="2023-04" db="EMBL/GenBank/DDBJ databases">
        <title>Genome Encyclopedia of Bacteria and Archaea VI: Functional Genomics of Type Strains.</title>
        <authorList>
            <person name="Whitman W."/>
        </authorList>
    </citation>
    <scope>NUCLEOTIDE SEQUENCE [LARGE SCALE GENOMIC DNA]</scope>
    <source>
        <strain evidence="5 6">SG_E_30_P1</strain>
    </source>
</reference>
<dbReference type="RefSeq" id="WP_322132329.1">
    <property type="nucleotide sequence ID" value="NZ_CP085036.1"/>
</dbReference>
<organism evidence="5 6">
    <name type="scientific">Antiquaquibacter oligotrophicus</name>
    <dbReference type="NCBI Taxonomy" id="2880260"/>
    <lineage>
        <taxon>Bacteria</taxon>
        <taxon>Bacillati</taxon>
        <taxon>Actinomycetota</taxon>
        <taxon>Actinomycetes</taxon>
        <taxon>Micrococcales</taxon>
        <taxon>Microbacteriaceae</taxon>
        <taxon>Antiquaquibacter</taxon>
    </lineage>
</organism>
<evidence type="ECO:0000256" key="1">
    <source>
        <dbReference type="ARBA" id="ARBA00010062"/>
    </source>
</evidence>
<feature type="signal peptide" evidence="3">
    <location>
        <begin position="1"/>
        <end position="21"/>
    </location>
</feature>
<protein>
    <submittedName>
        <fullName evidence="5">Branched-chain amino acid transport system substrate-binding protein</fullName>
    </submittedName>
</protein>
<comment type="similarity">
    <text evidence="1">Belongs to the leucine-binding protein family.</text>
</comment>
<dbReference type="InterPro" id="IPR028081">
    <property type="entry name" value="Leu-bd"/>
</dbReference>
<name>A0ABT6KJ12_9MICO</name>
<dbReference type="PANTHER" id="PTHR30483">
    <property type="entry name" value="LEUCINE-SPECIFIC-BINDING PROTEIN"/>
    <property type="match status" value="1"/>
</dbReference>
<accession>A0ABT6KJ12</accession>
<feature type="domain" description="Leucine-binding protein" evidence="4">
    <location>
        <begin position="42"/>
        <end position="345"/>
    </location>
</feature>
<proteinExistence type="inferred from homology"/>
<feature type="chain" id="PRO_5046704991" evidence="3">
    <location>
        <begin position="22"/>
        <end position="408"/>
    </location>
</feature>
<dbReference type="EMBL" id="JARXVQ010000001">
    <property type="protein sequence ID" value="MDH6179958.1"/>
    <property type="molecule type" value="Genomic_DNA"/>
</dbReference>
<evidence type="ECO:0000259" key="4">
    <source>
        <dbReference type="Pfam" id="PF13458"/>
    </source>
</evidence>
<gene>
    <name evidence="5" type="ORF">M2152_000140</name>
</gene>
<comment type="caution">
    <text evidence="5">The sequence shown here is derived from an EMBL/GenBank/DDBJ whole genome shotgun (WGS) entry which is preliminary data.</text>
</comment>
<dbReference type="Pfam" id="PF13458">
    <property type="entry name" value="Peripla_BP_6"/>
    <property type="match status" value="1"/>
</dbReference>
<dbReference type="InterPro" id="IPR051010">
    <property type="entry name" value="BCAA_transport"/>
</dbReference>
<evidence type="ECO:0000313" key="6">
    <source>
        <dbReference type="Proteomes" id="UP001160142"/>
    </source>
</evidence>
<dbReference type="PROSITE" id="PS51257">
    <property type="entry name" value="PROKAR_LIPOPROTEIN"/>
    <property type="match status" value="1"/>
</dbReference>
<dbReference type="Proteomes" id="UP001160142">
    <property type="component" value="Unassembled WGS sequence"/>
</dbReference>
<evidence type="ECO:0000256" key="3">
    <source>
        <dbReference type="SAM" id="SignalP"/>
    </source>
</evidence>
<dbReference type="InterPro" id="IPR028082">
    <property type="entry name" value="Peripla_BP_I"/>
</dbReference>
<keyword evidence="2 3" id="KW-0732">Signal</keyword>
<keyword evidence="6" id="KW-1185">Reference proteome</keyword>
<dbReference type="SUPFAM" id="SSF53822">
    <property type="entry name" value="Periplasmic binding protein-like I"/>
    <property type="match status" value="1"/>
</dbReference>
<sequence>MTRQFRAALVAIVIGSMVGLAACSPAEPAPTPTPTPRAPLDLTIGALLPETGIIADWGPATRAAVGLAVADIAAAGTPITVTAEFRDAADSSSDTGVASADELMALPVDAFVGPLSDGVSRKILDKVVAAGIPLVSPANSSPDFTNYDDQGFYWRTAPPCTLEADVFAGRLAAGKATTVGILSQGGACGDKLPNAVRIGLERLGMRVVADVPIAEGGSVDAAAAEIAAASPDAVAVVSPFGKDAVSALDAAGFRGDQLYFVGLPPGDYSADFPEGTLQGATATRAGPDYSALTDFTDRLREIDGSLSQYRWSAETYDAVILLALAALRADSTEGQKIADALLEVSGGDGEGTVCTSFTPCAAAILQGETIDYEGISGTVDFNEDGDPTGAQIGVFVANRSGVFSRVQD</sequence>
<evidence type="ECO:0000313" key="5">
    <source>
        <dbReference type="EMBL" id="MDH6179958.1"/>
    </source>
</evidence>
<evidence type="ECO:0000256" key="2">
    <source>
        <dbReference type="ARBA" id="ARBA00022729"/>
    </source>
</evidence>
<dbReference type="PANTHER" id="PTHR30483:SF6">
    <property type="entry name" value="PERIPLASMIC BINDING PROTEIN OF ABC TRANSPORTER FOR NATURAL AMINO ACIDS"/>
    <property type="match status" value="1"/>
</dbReference>
<dbReference type="Gene3D" id="3.40.50.2300">
    <property type="match status" value="2"/>
</dbReference>